<evidence type="ECO:0000313" key="1">
    <source>
        <dbReference type="EMBL" id="MBB4659094.1"/>
    </source>
</evidence>
<name>A0A840I4G3_9PROT</name>
<gene>
    <name evidence="1" type="ORF">GGQ59_001619</name>
</gene>
<comment type="caution">
    <text evidence="1">The sequence shown here is derived from an EMBL/GenBank/DDBJ whole genome shotgun (WGS) entry which is preliminary data.</text>
</comment>
<dbReference type="GO" id="GO:0006508">
    <property type="term" value="P:proteolysis"/>
    <property type="evidence" value="ECO:0007669"/>
    <property type="project" value="UniProtKB-KW"/>
</dbReference>
<dbReference type="Proteomes" id="UP000563524">
    <property type="component" value="Unassembled WGS sequence"/>
</dbReference>
<organism evidence="1 2">
    <name type="scientific">Parvularcula dongshanensis</name>
    <dbReference type="NCBI Taxonomy" id="1173995"/>
    <lineage>
        <taxon>Bacteria</taxon>
        <taxon>Pseudomonadati</taxon>
        <taxon>Pseudomonadota</taxon>
        <taxon>Alphaproteobacteria</taxon>
        <taxon>Parvularculales</taxon>
        <taxon>Parvularculaceae</taxon>
        <taxon>Parvularcula</taxon>
    </lineage>
</organism>
<dbReference type="GO" id="GO:0008233">
    <property type="term" value="F:peptidase activity"/>
    <property type="evidence" value="ECO:0007669"/>
    <property type="project" value="UniProtKB-KW"/>
</dbReference>
<sequence>MRLEADGKLYAAQKAAEARVLEAEAEARATQVVAAALSKHGTQAAEYQVALKQVEALAVMSRRNGNETIILPAAALDAFGRVARLLKGNPS</sequence>
<keyword evidence="1" id="KW-0645">Protease</keyword>
<dbReference type="RefSeq" id="WP_183817359.1">
    <property type="nucleotide sequence ID" value="NZ_JACHOB010000003.1"/>
</dbReference>
<protein>
    <submittedName>
        <fullName evidence="1">Regulator of protease activity HflC (Stomatin/prohibitin superfamily)</fullName>
    </submittedName>
</protein>
<dbReference type="AlphaFoldDB" id="A0A840I4G3"/>
<evidence type="ECO:0000313" key="2">
    <source>
        <dbReference type="Proteomes" id="UP000563524"/>
    </source>
</evidence>
<reference evidence="1 2" key="1">
    <citation type="submission" date="2020-08" db="EMBL/GenBank/DDBJ databases">
        <title>Genomic Encyclopedia of Type Strains, Phase IV (KMG-IV): sequencing the most valuable type-strain genomes for metagenomic binning, comparative biology and taxonomic classification.</title>
        <authorList>
            <person name="Goeker M."/>
        </authorList>
    </citation>
    <scope>NUCLEOTIDE SEQUENCE [LARGE SCALE GENOMIC DNA]</scope>
    <source>
        <strain evidence="1 2">DSM 102850</strain>
    </source>
</reference>
<accession>A0A840I4G3</accession>
<keyword evidence="1" id="KW-0378">Hydrolase</keyword>
<keyword evidence="2" id="KW-1185">Reference proteome</keyword>
<dbReference type="EMBL" id="JACHOB010000003">
    <property type="protein sequence ID" value="MBB4659094.1"/>
    <property type="molecule type" value="Genomic_DNA"/>
</dbReference>
<proteinExistence type="predicted"/>